<reference evidence="8 9" key="1">
    <citation type="submission" date="2024-02" db="EMBL/GenBank/DDBJ databases">
        <title>Rhodopirellula caenicola NBRC 110016.</title>
        <authorList>
            <person name="Ichikawa N."/>
            <person name="Katano-Makiyama Y."/>
            <person name="Hidaka K."/>
        </authorList>
    </citation>
    <scope>NUCLEOTIDE SEQUENCE [LARGE SCALE GENOMIC DNA]</scope>
    <source>
        <strain evidence="8 9">NBRC 110016</strain>
    </source>
</reference>
<organism evidence="8 9">
    <name type="scientific">Novipirellula caenicola</name>
    <dbReference type="NCBI Taxonomy" id="1536901"/>
    <lineage>
        <taxon>Bacteria</taxon>
        <taxon>Pseudomonadati</taxon>
        <taxon>Planctomycetota</taxon>
        <taxon>Planctomycetia</taxon>
        <taxon>Pirellulales</taxon>
        <taxon>Pirellulaceae</taxon>
        <taxon>Novipirellula</taxon>
    </lineage>
</organism>
<dbReference type="PANTHER" id="PTHR42794">
    <property type="entry name" value="HEMIN IMPORT ATP-BINDING PROTEIN HMUV"/>
    <property type="match status" value="1"/>
</dbReference>
<dbReference type="Gene3D" id="3.40.50.300">
    <property type="entry name" value="P-loop containing nucleotide triphosphate hydrolases"/>
    <property type="match status" value="1"/>
</dbReference>
<keyword evidence="4" id="KW-1278">Translocase</keyword>
<comment type="caution">
    <text evidence="8">The sequence shown here is derived from an EMBL/GenBank/DDBJ whole genome shotgun (WGS) entry which is preliminary data.</text>
</comment>
<dbReference type="EMBL" id="BAABRO010000004">
    <property type="protein sequence ID" value="GAA5507028.1"/>
    <property type="molecule type" value="Genomic_DNA"/>
</dbReference>
<evidence type="ECO:0000256" key="2">
    <source>
        <dbReference type="ARBA" id="ARBA00022741"/>
    </source>
</evidence>
<dbReference type="Proteomes" id="UP001416858">
    <property type="component" value="Unassembled WGS sequence"/>
</dbReference>
<dbReference type="InterPro" id="IPR027417">
    <property type="entry name" value="P-loop_NTPase"/>
</dbReference>
<keyword evidence="3 8" id="KW-0067">ATP-binding</keyword>
<evidence type="ECO:0000256" key="4">
    <source>
        <dbReference type="ARBA" id="ARBA00022967"/>
    </source>
</evidence>
<dbReference type="SMART" id="SM00382">
    <property type="entry name" value="AAA"/>
    <property type="match status" value="1"/>
</dbReference>
<feature type="compositionally biased region" description="Basic and acidic residues" evidence="6">
    <location>
        <begin position="261"/>
        <end position="276"/>
    </location>
</feature>
<dbReference type="PANTHER" id="PTHR42794:SF1">
    <property type="entry name" value="HEMIN IMPORT ATP-BINDING PROTEIN HMUV"/>
    <property type="match status" value="1"/>
</dbReference>
<evidence type="ECO:0000259" key="7">
    <source>
        <dbReference type="PROSITE" id="PS50893"/>
    </source>
</evidence>
<dbReference type="GO" id="GO:0005524">
    <property type="term" value="F:ATP binding"/>
    <property type="evidence" value="ECO:0007669"/>
    <property type="project" value="UniProtKB-KW"/>
</dbReference>
<evidence type="ECO:0000313" key="9">
    <source>
        <dbReference type="Proteomes" id="UP001416858"/>
    </source>
</evidence>
<keyword evidence="2" id="KW-0547">Nucleotide-binding</keyword>
<evidence type="ECO:0000256" key="1">
    <source>
        <dbReference type="ARBA" id="ARBA00022448"/>
    </source>
</evidence>
<evidence type="ECO:0000256" key="6">
    <source>
        <dbReference type="SAM" id="MobiDB-lite"/>
    </source>
</evidence>
<dbReference type="Pfam" id="PF00005">
    <property type="entry name" value="ABC_tran"/>
    <property type="match status" value="1"/>
</dbReference>
<feature type="domain" description="ABC transporter" evidence="7">
    <location>
        <begin position="4"/>
        <end position="240"/>
    </location>
</feature>
<name>A0ABP9VPB7_9BACT</name>
<dbReference type="SUPFAM" id="SSF52540">
    <property type="entry name" value="P-loop containing nucleoside triphosphate hydrolases"/>
    <property type="match status" value="1"/>
</dbReference>
<dbReference type="InterPro" id="IPR003439">
    <property type="entry name" value="ABC_transporter-like_ATP-bd"/>
</dbReference>
<evidence type="ECO:0000313" key="8">
    <source>
        <dbReference type="EMBL" id="GAA5507028.1"/>
    </source>
</evidence>
<accession>A0ABP9VPB7</accession>
<dbReference type="InterPro" id="IPR003593">
    <property type="entry name" value="AAA+_ATPase"/>
</dbReference>
<keyword evidence="1" id="KW-0813">Transport</keyword>
<protein>
    <submittedName>
        <fullName evidence="8">Petrobactin import ATP-binding protein FpuD</fullName>
    </submittedName>
</protein>
<comment type="function">
    <text evidence="5">Part of the ABC transporter complex HmuTUV involved in hemin import. Responsible for energy coupling to the transport system.</text>
</comment>
<feature type="region of interest" description="Disordered" evidence="6">
    <location>
        <begin position="256"/>
        <end position="276"/>
    </location>
</feature>
<dbReference type="CDD" id="cd03214">
    <property type="entry name" value="ABC_Iron-Siderophores_B12_Hemin"/>
    <property type="match status" value="1"/>
</dbReference>
<evidence type="ECO:0000256" key="3">
    <source>
        <dbReference type="ARBA" id="ARBA00022840"/>
    </source>
</evidence>
<sequence length="276" mass="30360">MTRFYAQGLTFSYADRLILDSISLEFCAGEILVLLGANGAGKTTLLQSLSRQLNPVNGVVGVDGRDIQTMSRRALAQSIAFMPQQENRGTPLRVIDVVRLGRTPHRGWWMPLTGDDSEIVDQSLEAAGLMELRDRVITELSGGEWRRMILARALAQASPIVLLDEPTAGLDLKFQFDVLDRVRQMAKQRGLIVVVTLHDLNHAALFGDRLALLSQRSILALGSPQEVLQPHLIEQAFGVSVVVIEHPVHGTPFVVPLGESRPSETQHRHGKGASRE</sequence>
<dbReference type="RefSeq" id="WP_345683915.1">
    <property type="nucleotide sequence ID" value="NZ_BAABRO010000004.1"/>
</dbReference>
<dbReference type="PROSITE" id="PS00211">
    <property type="entry name" value="ABC_TRANSPORTER_1"/>
    <property type="match status" value="1"/>
</dbReference>
<proteinExistence type="predicted"/>
<gene>
    <name evidence="8" type="primary">fpuD</name>
    <name evidence="8" type="ORF">Rcae01_02482</name>
</gene>
<dbReference type="PROSITE" id="PS50893">
    <property type="entry name" value="ABC_TRANSPORTER_2"/>
    <property type="match status" value="1"/>
</dbReference>
<keyword evidence="9" id="KW-1185">Reference proteome</keyword>
<dbReference type="InterPro" id="IPR017871">
    <property type="entry name" value="ABC_transporter-like_CS"/>
</dbReference>
<evidence type="ECO:0000256" key="5">
    <source>
        <dbReference type="ARBA" id="ARBA00037066"/>
    </source>
</evidence>